<proteinExistence type="predicted"/>
<dbReference type="AlphaFoldDB" id="B6IKY9"/>
<dbReference type="KEGG" id="cbr:CBG_26263"/>
<dbReference type="HOGENOM" id="CLU_2608166_0_0_1"/>
<dbReference type="InParanoid" id="B6IKY9"/>
<dbReference type="GeneID" id="68917744"/>
<sequence length="79" mass="9282">METAEKVYKKFDKGLESDKKEYIQKRAKVDSSEKLMKGNSTENLTSDDMEMMEQFNLSMIFKKCVGVFNLHKILLFSFE</sequence>
<organism evidence="1 2">
    <name type="scientific">Caenorhabditis briggsae</name>
    <dbReference type="NCBI Taxonomy" id="6238"/>
    <lineage>
        <taxon>Eukaryota</taxon>
        <taxon>Metazoa</taxon>
        <taxon>Ecdysozoa</taxon>
        <taxon>Nematoda</taxon>
        <taxon>Chromadorea</taxon>
        <taxon>Rhabditida</taxon>
        <taxon>Rhabditina</taxon>
        <taxon>Rhabditomorpha</taxon>
        <taxon>Rhabditoidea</taxon>
        <taxon>Rhabditidae</taxon>
        <taxon>Peloderinae</taxon>
        <taxon>Caenorhabditis</taxon>
    </lineage>
</organism>
<protein>
    <submittedName>
        <fullName evidence="1">Protein CBG26263</fullName>
    </submittedName>
</protein>
<dbReference type="EMBL" id="HE601212">
    <property type="protein sequence ID" value="CAS00569.1"/>
    <property type="molecule type" value="Genomic_DNA"/>
</dbReference>
<name>B6IKY9_CAEBR</name>
<evidence type="ECO:0000313" key="1">
    <source>
        <dbReference type="EMBL" id="CAS00569.1"/>
    </source>
</evidence>
<dbReference type="RefSeq" id="XP_045100128.1">
    <property type="nucleotide sequence ID" value="XM_045244913.1"/>
</dbReference>
<evidence type="ECO:0000313" key="2">
    <source>
        <dbReference type="Proteomes" id="UP000008549"/>
    </source>
</evidence>
<gene>
    <name evidence="1" type="ORF">CBG26263</name>
    <name evidence="1" type="ORF">CBG_26263</name>
</gene>
<dbReference type="CTD" id="68917744"/>
<keyword evidence="2" id="KW-1185">Reference proteome</keyword>
<dbReference type="Proteomes" id="UP000008549">
    <property type="component" value="Unassembled WGS sequence"/>
</dbReference>
<accession>B6IKY9</accession>
<reference evidence="1 2" key="1">
    <citation type="journal article" date="2003" name="PLoS Biol.">
        <title>The genome sequence of Caenorhabditis briggsae: a platform for comparative genomics.</title>
        <authorList>
            <person name="Stein L.D."/>
            <person name="Bao Z."/>
            <person name="Blasiar D."/>
            <person name="Blumenthal T."/>
            <person name="Brent M.R."/>
            <person name="Chen N."/>
            <person name="Chinwalla A."/>
            <person name="Clarke L."/>
            <person name="Clee C."/>
            <person name="Coghlan A."/>
            <person name="Coulson A."/>
            <person name="D'Eustachio P."/>
            <person name="Fitch D.H."/>
            <person name="Fulton L.A."/>
            <person name="Fulton R.E."/>
            <person name="Griffiths-Jones S."/>
            <person name="Harris T.W."/>
            <person name="Hillier L.W."/>
            <person name="Kamath R."/>
            <person name="Kuwabara P.E."/>
            <person name="Mardis E.R."/>
            <person name="Marra M.A."/>
            <person name="Miner T.L."/>
            <person name="Minx P."/>
            <person name="Mullikin J.C."/>
            <person name="Plumb R.W."/>
            <person name="Rogers J."/>
            <person name="Schein J.E."/>
            <person name="Sohrmann M."/>
            <person name="Spieth J."/>
            <person name="Stajich J.E."/>
            <person name="Wei C."/>
            <person name="Willey D."/>
            <person name="Wilson R.K."/>
            <person name="Durbin R."/>
            <person name="Waterston R.H."/>
        </authorList>
    </citation>
    <scope>NUCLEOTIDE SEQUENCE [LARGE SCALE GENOMIC DNA]</scope>
    <source>
        <strain evidence="1 2">AF16</strain>
    </source>
</reference>
<reference evidence="1 2" key="2">
    <citation type="journal article" date="2011" name="PLoS Genet.">
        <title>Caenorhabditis briggsae recombinant inbred line genotypes reveal inter-strain incompatibility and the evolution of recombination.</title>
        <authorList>
            <person name="Ross J.A."/>
            <person name="Koboldt D.C."/>
            <person name="Staisch J.E."/>
            <person name="Chamberlin H.M."/>
            <person name="Gupta B.P."/>
            <person name="Miller R.D."/>
            <person name="Baird S.E."/>
            <person name="Haag E.S."/>
        </authorList>
    </citation>
    <scope>NUCLEOTIDE SEQUENCE [LARGE SCALE GENOMIC DNA]</scope>
    <source>
        <strain evidence="1 2">AF16</strain>
    </source>
</reference>